<evidence type="ECO:0000256" key="2">
    <source>
        <dbReference type="ARBA" id="ARBA00007584"/>
    </source>
</evidence>
<dbReference type="PANTHER" id="PTHR12499:SF0">
    <property type="entry name" value="OPTIC ATROPHY 3 PROTEIN"/>
    <property type="match status" value="1"/>
</dbReference>
<dbReference type="GO" id="GO:0005739">
    <property type="term" value="C:mitochondrion"/>
    <property type="evidence" value="ECO:0007669"/>
    <property type="project" value="TreeGrafter"/>
</dbReference>
<evidence type="ECO:0000256" key="4">
    <source>
        <dbReference type="SAM" id="MobiDB-lite"/>
    </source>
</evidence>
<reference evidence="5" key="3">
    <citation type="submission" date="2025-09" db="UniProtKB">
        <authorList>
            <consortium name="Ensembl"/>
        </authorList>
    </citation>
    <scope>IDENTIFICATION</scope>
</reference>
<reference evidence="5" key="2">
    <citation type="submission" date="2025-08" db="UniProtKB">
        <authorList>
            <consortium name="Ensembl"/>
        </authorList>
    </citation>
    <scope>IDENTIFICATION</scope>
</reference>
<keyword evidence="3" id="KW-0175">Coiled coil</keyword>
<accession>A0A8V5GRK4</accession>
<evidence type="ECO:0000256" key="3">
    <source>
        <dbReference type="ARBA" id="ARBA00023054"/>
    </source>
</evidence>
<dbReference type="PANTHER" id="PTHR12499">
    <property type="entry name" value="OPTIC ATROPHY 3 PROTEIN OPA3"/>
    <property type="match status" value="1"/>
</dbReference>
<name>A0A8V5GRK4_MELUD</name>
<keyword evidence="6" id="KW-1185">Reference proteome</keyword>
<dbReference type="Proteomes" id="UP000694405">
    <property type="component" value="Chromosome 24"/>
</dbReference>
<proteinExistence type="inferred from homology"/>
<evidence type="ECO:0000256" key="1">
    <source>
        <dbReference type="ARBA" id="ARBA00003027"/>
    </source>
</evidence>
<protein>
    <submittedName>
        <fullName evidence="5">Uncharacterized protein</fullName>
    </submittedName>
</protein>
<feature type="region of interest" description="Disordered" evidence="4">
    <location>
        <begin position="136"/>
        <end position="223"/>
    </location>
</feature>
<evidence type="ECO:0000313" key="6">
    <source>
        <dbReference type="Proteomes" id="UP000694405"/>
    </source>
</evidence>
<organism evidence="5 6">
    <name type="scientific">Melopsittacus undulatus</name>
    <name type="common">Budgerigar</name>
    <name type="synonym">Psittacus undulatus</name>
    <dbReference type="NCBI Taxonomy" id="13146"/>
    <lineage>
        <taxon>Eukaryota</taxon>
        <taxon>Metazoa</taxon>
        <taxon>Chordata</taxon>
        <taxon>Craniata</taxon>
        <taxon>Vertebrata</taxon>
        <taxon>Euteleostomi</taxon>
        <taxon>Archelosauria</taxon>
        <taxon>Archosauria</taxon>
        <taxon>Dinosauria</taxon>
        <taxon>Saurischia</taxon>
        <taxon>Theropoda</taxon>
        <taxon>Coelurosauria</taxon>
        <taxon>Aves</taxon>
        <taxon>Neognathae</taxon>
        <taxon>Neoaves</taxon>
        <taxon>Telluraves</taxon>
        <taxon>Australaves</taxon>
        <taxon>Psittaciformes</taxon>
        <taxon>Psittaculidae</taxon>
        <taxon>Melopsittacus</taxon>
    </lineage>
</organism>
<dbReference type="OrthoDB" id="2129069at2759"/>
<sequence>MVAGAFPLAKLLTLGARQLSRPLAARIKAGARASPFFRTCICLPPAQLYHWVEMRTKMRLMGFRGAAVKPLNEDAAAELGAELLGEAIVFGVGGLCLYLEYARQAGAARRREEEQAAAMRDLRERLDHVQRQLEALGGNSPAGHAPGGQNHAPSGANHAPSGSNHAPSGANHAPSGASPAPSGVNPAPSGANPAPSGVNPAPSGADPAPSGANPSGVATPIKA</sequence>
<dbReference type="InterPro" id="IPR010754">
    <property type="entry name" value="OPA3-like"/>
</dbReference>
<comment type="function">
    <text evidence="1">May play some role in mitochondrial processes.</text>
</comment>
<dbReference type="GO" id="GO:0019216">
    <property type="term" value="P:regulation of lipid metabolic process"/>
    <property type="evidence" value="ECO:0007669"/>
    <property type="project" value="TreeGrafter"/>
</dbReference>
<dbReference type="Ensembl" id="ENSMUNT00000030769.1">
    <property type="protein sequence ID" value="ENSMUNP00000025281.1"/>
    <property type="gene ID" value="ENSMUNG00000020195.1"/>
</dbReference>
<dbReference type="Pfam" id="PF07047">
    <property type="entry name" value="OPA3"/>
    <property type="match status" value="1"/>
</dbReference>
<evidence type="ECO:0000313" key="5">
    <source>
        <dbReference type="Ensembl" id="ENSMUNP00000025281.1"/>
    </source>
</evidence>
<feature type="compositionally biased region" description="Low complexity" evidence="4">
    <location>
        <begin position="183"/>
        <end position="216"/>
    </location>
</feature>
<dbReference type="AlphaFoldDB" id="A0A8V5GRK4"/>
<gene>
    <name evidence="5" type="primary">LOC117437638</name>
</gene>
<comment type="similarity">
    <text evidence="2">Belongs to the OPA3 family.</text>
</comment>
<reference evidence="5" key="1">
    <citation type="submission" date="2020-03" db="EMBL/GenBank/DDBJ databases">
        <title>Melopsittacus undulatus (budgerigar) genome, bMelUnd1, maternal haplotype with Z.</title>
        <authorList>
            <person name="Gedman G."/>
            <person name="Mountcastle J."/>
            <person name="Haase B."/>
            <person name="Formenti G."/>
            <person name="Wright T."/>
            <person name="Apodaca J."/>
            <person name="Pelan S."/>
            <person name="Chow W."/>
            <person name="Rhie A."/>
            <person name="Howe K."/>
            <person name="Fedrigo O."/>
            <person name="Jarvis E.D."/>
        </authorList>
    </citation>
    <scope>NUCLEOTIDE SEQUENCE [LARGE SCALE GENOMIC DNA]</scope>
</reference>